<protein>
    <submittedName>
        <fullName evidence="12">Thyroglobulin type-1 domain-containing protein</fullName>
    </submittedName>
</protein>
<dbReference type="PANTHER" id="PTHR13866:SF30">
    <property type="match status" value="1"/>
</dbReference>
<dbReference type="GO" id="GO:0005518">
    <property type="term" value="F:collagen binding"/>
    <property type="evidence" value="ECO:0007669"/>
    <property type="project" value="TreeGrafter"/>
</dbReference>
<proteinExistence type="predicted"/>
<feature type="disulfide bond" evidence="7">
    <location>
        <begin position="305"/>
        <end position="324"/>
    </location>
</feature>
<dbReference type="PROSITE" id="PS00018">
    <property type="entry name" value="EF_HAND_1"/>
    <property type="match status" value="1"/>
</dbReference>
<evidence type="ECO:0000256" key="3">
    <source>
        <dbReference type="ARBA" id="ARBA00022729"/>
    </source>
</evidence>
<evidence type="ECO:0000256" key="6">
    <source>
        <dbReference type="ARBA" id="ARBA00023180"/>
    </source>
</evidence>
<keyword evidence="5 7" id="KW-1015">Disulfide bond</keyword>
<dbReference type="InterPro" id="IPR036857">
    <property type="entry name" value="Thyroglobulin_1_sf"/>
</dbReference>
<dbReference type="Gene3D" id="1.10.238.10">
    <property type="entry name" value="EF-hand"/>
    <property type="match status" value="1"/>
</dbReference>
<dbReference type="SMART" id="SM00211">
    <property type="entry name" value="TY"/>
    <property type="match status" value="1"/>
</dbReference>
<dbReference type="GO" id="GO:0005615">
    <property type="term" value="C:extracellular space"/>
    <property type="evidence" value="ECO:0007669"/>
    <property type="project" value="TreeGrafter"/>
</dbReference>
<feature type="domain" description="Thyroglobulin type-1" evidence="10">
    <location>
        <begin position="302"/>
        <end position="361"/>
    </location>
</feature>
<evidence type="ECO:0000256" key="5">
    <source>
        <dbReference type="ARBA" id="ARBA00023157"/>
    </source>
</evidence>
<comment type="caution">
    <text evidence="7">Lacks conserved residue(s) required for the propagation of feature annotation.</text>
</comment>
<feature type="signal peptide" evidence="8">
    <location>
        <begin position="1"/>
        <end position="19"/>
    </location>
</feature>
<feature type="domain" description="EF-hand" evidence="9">
    <location>
        <begin position="264"/>
        <end position="299"/>
    </location>
</feature>
<evidence type="ECO:0000256" key="2">
    <source>
        <dbReference type="ARBA" id="ARBA00022525"/>
    </source>
</evidence>
<dbReference type="Gene3D" id="4.10.800.10">
    <property type="entry name" value="Thyroglobulin type-1"/>
    <property type="match status" value="1"/>
</dbReference>
<dbReference type="GO" id="GO:0005509">
    <property type="term" value="F:calcium ion binding"/>
    <property type="evidence" value="ECO:0007669"/>
    <property type="project" value="InterPro"/>
</dbReference>
<dbReference type="InterPro" id="IPR011992">
    <property type="entry name" value="EF-hand-dom_pair"/>
</dbReference>
<dbReference type="OMA" id="SKSAMWE"/>
<evidence type="ECO:0000313" key="12">
    <source>
        <dbReference type="WBParaSite" id="nRc.2.0.1.t03224-RA"/>
    </source>
</evidence>
<dbReference type="InterPro" id="IPR019577">
    <property type="entry name" value="SPARC/Testican_Ca-bd-dom"/>
</dbReference>
<dbReference type="InterPro" id="IPR000716">
    <property type="entry name" value="Thyroglobulin_1"/>
</dbReference>
<evidence type="ECO:0000313" key="11">
    <source>
        <dbReference type="Proteomes" id="UP000887565"/>
    </source>
</evidence>
<dbReference type="InterPro" id="IPR018247">
    <property type="entry name" value="EF_Hand_1_Ca_BS"/>
</dbReference>
<evidence type="ECO:0000259" key="10">
    <source>
        <dbReference type="PROSITE" id="PS51162"/>
    </source>
</evidence>
<accession>A0A915HNE3</accession>
<comment type="subcellular location">
    <subcellularLocation>
        <location evidence="1">Secreted</location>
    </subcellularLocation>
</comment>
<feature type="chain" id="PRO_5037869734" evidence="8">
    <location>
        <begin position="20"/>
        <end position="366"/>
    </location>
</feature>
<dbReference type="CDD" id="cd00191">
    <property type="entry name" value="TY"/>
    <property type="match status" value="1"/>
</dbReference>
<dbReference type="SUPFAM" id="SSF57610">
    <property type="entry name" value="Thyroglobulin type-1 domain"/>
    <property type="match status" value="1"/>
</dbReference>
<dbReference type="Pfam" id="PF10591">
    <property type="entry name" value="SPARC_Ca_bdg"/>
    <property type="match status" value="1"/>
</dbReference>
<dbReference type="WBParaSite" id="nRc.2.0.1.t03224-RA">
    <property type="protein sequence ID" value="nRc.2.0.1.t03224-RA"/>
    <property type="gene ID" value="nRc.2.0.1.g03224"/>
</dbReference>
<keyword evidence="6" id="KW-0325">Glycoprotein</keyword>
<keyword evidence="11" id="KW-1185">Reference proteome</keyword>
<reference evidence="12" key="1">
    <citation type="submission" date="2022-11" db="UniProtKB">
        <authorList>
            <consortium name="WormBaseParasite"/>
        </authorList>
    </citation>
    <scope>IDENTIFICATION</scope>
</reference>
<evidence type="ECO:0000256" key="1">
    <source>
        <dbReference type="ARBA" id="ARBA00004613"/>
    </source>
</evidence>
<dbReference type="SUPFAM" id="SSF47473">
    <property type="entry name" value="EF-hand"/>
    <property type="match status" value="1"/>
</dbReference>
<evidence type="ECO:0000256" key="7">
    <source>
        <dbReference type="PROSITE-ProRule" id="PRU00500"/>
    </source>
</evidence>
<dbReference type="PROSITE" id="PS51162">
    <property type="entry name" value="THYROGLOBULIN_1_2"/>
    <property type="match status" value="1"/>
</dbReference>
<organism evidence="11 12">
    <name type="scientific">Romanomermis culicivorax</name>
    <name type="common">Nematode worm</name>
    <dbReference type="NCBI Taxonomy" id="13658"/>
    <lineage>
        <taxon>Eukaryota</taxon>
        <taxon>Metazoa</taxon>
        <taxon>Ecdysozoa</taxon>
        <taxon>Nematoda</taxon>
        <taxon>Enoplea</taxon>
        <taxon>Dorylaimia</taxon>
        <taxon>Mermithida</taxon>
        <taxon>Mermithoidea</taxon>
        <taxon>Mermithidae</taxon>
        <taxon>Romanomermis</taxon>
    </lineage>
</organism>
<sequence>MFSGSLCFIYLFLFRVSSSQIIDQNENLNEEVSDWTVYEAKHFRESQFFYYKVLRMNNFFLDELCTVLICQRDEICLVKGNNAMCKSPDSLKNVEGKIVFYKKNEKSTDGKTRAPGAPVAIDYKNPAAADDAGDFDQMKLREKVVKFANKMAKKEEKRRKTEEINEVLSPMTDIKHETMEMHERHGSRMGKYENCTTEDLNSIKGRLFKWFADIHAIQKSEPTYELPKHQIPCQEDVGFMFFTLDGDRDSKLSVDELYSIDNDPHEKCVKSFLDRCDINHDDHLSLNEWCDCFHWADDERHEPACHVALRDHDPHDPSSFAPNCDVDGYYKLDQCQRGECWCVDKWGREFDHSRAKGKVNCRRFVL</sequence>
<dbReference type="InterPro" id="IPR002048">
    <property type="entry name" value="EF_hand_dom"/>
</dbReference>
<dbReference type="AlphaFoldDB" id="A0A915HNE3"/>
<keyword evidence="2" id="KW-0964">Secreted</keyword>
<dbReference type="Pfam" id="PF00086">
    <property type="entry name" value="Thyroglobulin_1"/>
    <property type="match status" value="1"/>
</dbReference>
<dbReference type="PANTHER" id="PTHR13866">
    <property type="entry name" value="SPARC OSTEONECTIN"/>
    <property type="match status" value="1"/>
</dbReference>
<dbReference type="Proteomes" id="UP000887565">
    <property type="component" value="Unplaced"/>
</dbReference>
<keyword evidence="4" id="KW-0106">Calcium</keyword>
<dbReference type="PROSITE" id="PS50222">
    <property type="entry name" value="EF_HAND_2"/>
    <property type="match status" value="1"/>
</dbReference>
<dbReference type="PROSITE" id="PS00484">
    <property type="entry name" value="THYROGLOBULIN_1_1"/>
    <property type="match status" value="1"/>
</dbReference>
<dbReference type="GO" id="GO:0050840">
    <property type="term" value="F:extracellular matrix binding"/>
    <property type="evidence" value="ECO:0007669"/>
    <property type="project" value="TreeGrafter"/>
</dbReference>
<evidence type="ECO:0000256" key="4">
    <source>
        <dbReference type="ARBA" id="ARBA00022837"/>
    </source>
</evidence>
<evidence type="ECO:0000259" key="9">
    <source>
        <dbReference type="PROSITE" id="PS50222"/>
    </source>
</evidence>
<keyword evidence="3 8" id="KW-0732">Signal</keyword>
<name>A0A915HNE3_ROMCU</name>
<evidence type="ECO:0000256" key="8">
    <source>
        <dbReference type="SAM" id="SignalP"/>
    </source>
</evidence>